<dbReference type="Proteomes" id="UP000095255">
    <property type="component" value="Unassembled WGS sequence"/>
</dbReference>
<dbReference type="InterPro" id="IPR021729">
    <property type="entry name" value="DUF3298"/>
</dbReference>
<dbReference type="STRING" id="1390249.BHU72_13625"/>
<dbReference type="AlphaFoldDB" id="A0A1E5L934"/>
<dbReference type="Gene3D" id="3.30.565.40">
    <property type="entry name" value="Fervidobacterium nodosum Rt17-B1 like"/>
    <property type="match status" value="1"/>
</dbReference>
<dbReference type="Pfam" id="PF11738">
    <property type="entry name" value="DUF3298"/>
    <property type="match status" value="1"/>
</dbReference>
<reference evidence="2 3" key="1">
    <citation type="submission" date="2016-09" db="EMBL/GenBank/DDBJ databases">
        <title>Desulfuribacillus arsenicus sp. nov., an obligately anaerobic, dissimilatory arsenic- and antimonate-reducing bacterium isolated from anoxic sediments.</title>
        <authorList>
            <person name="Abin C.A."/>
            <person name="Hollibaugh J.T."/>
        </authorList>
    </citation>
    <scope>NUCLEOTIDE SEQUENCE [LARGE SCALE GENOMIC DNA]</scope>
    <source>
        <strain evidence="2 3">MLFW-2</strain>
    </source>
</reference>
<sequence>MFEKYVSLVQMFLPNGGQLIYANQQPAIQLADVDGDGYAEVVAGYRLQNEMYIIVLKCTFPQWRVIANVKGKGYAISYLGSAPISNCNACNIIIGWQMGTNWSELAIYEWKNHRLQNTLTTPVIFSCLDIVRKQVSCGDVDRIALWMHDTGEAYLVDVYQWSDGKLVLATNGVQHYYKGLVDYYQNLVKEMPDSQVYWYYLAESQYRAGMGGQALASIERVLQFDSPYPSEETAKDLKRRILSKEPIDCAQEEAMEEMCEVNDRAIQGYAVSVKTTAGQKWGYINTEGNYIIEPRYEYAMDFQCNGLAVVQVDNLNGLIDETGNFVVEPKYSMISEFAEQRAVVSDHQGYKVIDETGKVYTSESYDYIDNFSEDRAVFTAKNGDGDFRNGYLNREGQVVIQPQFMTAYSFKNGKTVVQKSENEFALIGRNGELYQTYPFAFVGPIGDGMMGYKATMDGKYGYIDEKGTIIIEPRFSGALPFENGRAIVNASDNYTNRYGLIDKTGKFIVQPEYNDIIELGEGRLALGKAIDAEAPYQGSVYAIATVDGKLLTEFQYYNVLDYKMGVASVNDGHKTFFIKTDGTIAEDLPIIDGCGSLVLMECGNLIKVIMDMRVYFINRAGELVWKENNIIPLTPPYRVIEKKYKPNKDYLVYYPQVEGVQKPAVQSKINKRLQELSQIKPIKPDVKLDYNYTGDFAVEFFRKDLLVLELNGYEYPFGAAHGMPNKTYANIDLKTGAFYRLGDLFKANSDYVKVLSDIVEEQIKNDPEYSYVFPGTYKGIFTNHPFYIDLKALYVYFAPYEIAPYAAGFPTFRIPFTEIDTIINKKGDFWRSFHFPKKPNTNES</sequence>
<accession>A0A1E5L934</accession>
<evidence type="ECO:0000313" key="3">
    <source>
        <dbReference type="Proteomes" id="UP000095255"/>
    </source>
</evidence>
<keyword evidence="3" id="KW-1185">Reference proteome</keyword>
<gene>
    <name evidence="2" type="ORF">BHU72_13625</name>
</gene>
<dbReference type="Gene3D" id="3.90.640.20">
    <property type="entry name" value="Heat-shock cognate protein, ATPase"/>
    <property type="match status" value="1"/>
</dbReference>
<feature type="domain" description="DUF3298" evidence="1">
    <location>
        <begin position="743"/>
        <end position="816"/>
    </location>
</feature>
<dbReference type="InterPro" id="IPR037126">
    <property type="entry name" value="PdaC/RsiV-like_sf"/>
</dbReference>
<name>A0A1E5L934_9FIRM</name>
<comment type="caution">
    <text evidence="2">The sequence shown here is derived from an EMBL/GenBank/DDBJ whole genome shotgun (WGS) entry which is preliminary data.</text>
</comment>
<evidence type="ECO:0000259" key="1">
    <source>
        <dbReference type="Pfam" id="PF11738"/>
    </source>
</evidence>
<dbReference type="InterPro" id="IPR032774">
    <property type="entry name" value="WG_beta_rep"/>
</dbReference>
<dbReference type="EMBL" id="MJAT01000004">
    <property type="protein sequence ID" value="OEH86453.1"/>
    <property type="molecule type" value="Genomic_DNA"/>
</dbReference>
<dbReference type="PANTHER" id="PTHR37841:SF1">
    <property type="entry name" value="DUF3298 DOMAIN-CONTAINING PROTEIN"/>
    <property type="match status" value="1"/>
</dbReference>
<dbReference type="PANTHER" id="PTHR37841">
    <property type="entry name" value="GLR2918 PROTEIN"/>
    <property type="match status" value="1"/>
</dbReference>
<evidence type="ECO:0000313" key="2">
    <source>
        <dbReference type="EMBL" id="OEH86453.1"/>
    </source>
</evidence>
<proteinExistence type="predicted"/>
<dbReference type="RefSeq" id="WP_069701240.1">
    <property type="nucleotide sequence ID" value="NZ_MJAT01000004.1"/>
</dbReference>
<organism evidence="2 3">
    <name type="scientific">Desulfuribacillus stibiiarsenatis</name>
    <dbReference type="NCBI Taxonomy" id="1390249"/>
    <lineage>
        <taxon>Bacteria</taxon>
        <taxon>Bacillati</taxon>
        <taxon>Bacillota</taxon>
        <taxon>Desulfuribacillia</taxon>
        <taxon>Desulfuribacillales</taxon>
        <taxon>Desulfuribacillaceae</taxon>
        <taxon>Desulfuribacillus</taxon>
    </lineage>
</organism>
<protein>
    <recommendedName>
        <fullName evidence="1">DUF3298 domain-containing protein</fullName>
    </recommendedName>
</protein>
<dbReference type="Pfam" id="PF14903">
    <property type="entry name" value="WG_beta_rep"/>
    <property type="match status" value="5"/>
</dbReference>
<dbReference type="OrthoDB" id="5637at2"/>